<evidence type="ECO:0000313" key="6">
    <source>
        <dbReference type="Proteomes" id="UP000238739"/>
    </source>
</evidence>
<dbReference type="Pfam" id="PF13193">
    <property type="entry name" value="AMP-binding_C"/>
    <property type="match status" value="1"/>
</dbReference>
<proteinExistence type="inferred from homology"/>
<dbReference type="PANTHER" id="PTHR43201:SF5">
    <property type="entry name" value="MEDIUM-CHAIN ACYL-COA LIGASE ACSF2, MITOCHONDRIAL"/>
    <property type="match status" value="1"/>
</dbReference>
<dbReference type="InterPro" id="IPR025110">
    <property type="entry name" value="AMP-bd_C"/>
</dbReference>
<dbReference type="GO" id="GO:0006631">
    <property type="term" value="P:fatty acid metabolic process"/>
    <property type="evidence" value="ECO:0007669"/>
    <property type="project" value="TreeGrafter"/>
</dbReference>
<dbReference type="Gene3D" id="3.30.300.30">
    <property type="match status" value="1"/>
</dbReference>
<evidence type="ECO:0000259" key="4">
    <source>
        <dbReference type="Pfam" id="PF13193"/>
    </source>
</evidence>
<keyword evidence="6" id="KW-1185">Reference proteome</keyword>
<dbReference type="InterPro" id="IPR045851">
    <property type="entry name" value="AMP-bd_C_sf"/>
</dbReference>
<dbReference type="Pfam" id="PF00501">
    <property type="entry name" value="AMP-binding"/>
    <property type="match status" value="1"/>
</dbReference>
<evidence type="ECO:0000256" key="1">
    <source>
        <dbReference type="ARBA" id="ARBA00006432"/>
    </source>
</evidence>
<evidence type="ECO:0000313" key="5">
    <source>
        <dbReference type="EMBL" id="SPC38548.1"/>
    </source>
</evidence>
<dbReference type="PANTHER" id="PTHR43201">
    <property type="entry name" value="ACYL-COA SYNTHETASE"/>
    <property type="match status" value="1"/>
</dbReference>
<dbReference type="SUPFAM" id="SSF56801">
    <property type="entry name" value="Acetyl-CoA synthetase-like"/>
    <property type="match status" value="1"/>
</dbReference>
<keyword evidence="2" id="KW-0436">Ligase</keyword>
<dbReference type="InterPro" id="IPR020845">
    <property type="entry name" value="AMP-binding_CS"/>
</dbReference>
<dbReference type="RefSeq" id="WP_025082337.1">
    <property type="nucleotide sequence ID" value="NZ_CBCPIL010000020.1"/>
</dbReference>
<comment type="caution">
    <text evidence="5">The sequence shown here is derived from an EMBL/GenBank/DDBJ whole genome shotgun (WGS) entry which is preliminary data.</text>
</comment>
<feature type="domain" description="AMP-binding enzyme C-terminal" evidence="4">
    <location>
        <begin position="406"/>
        <end position="487"/>
    </location>
</feature>
<comment type="similarity">
    <text evidence="1">Belongs to the ATP-dependent AMP-binding enzyme family.</text>
</comment>
<dbReference type="Proteomes" id="UP000238739">
    <property type="component" value="Unassembled WGS sequence"/>
</dbReference>
<dbReference type="Gene3D" id="3.40.50.12780">
    <property type="entry name" value="N-terminal domain of ligase-like"/>
    <property type="match status" value="1"/>
</dbReference>
<organism evidence="5 6">
    <name type="scientific">Latilactobacillus fuchuensis</name>
    <dbReference type="NCBI Taxonomy" id="164393"/>
    <lineage>
        <taxon>Bacteria</taxon>
        <taxon>Bacillati</taxon>
        <taxon>Bacillota</taxon>
        <taxon>Bacilli</taxon>
        <taxon>Lactobacillales</taxon>
        <taxon>Lactobacillaceae</taxon>
        <taxon>Latilactobacillus</taxon>
    </lineage>
</organism>
<sequence length="505" mass="55453">MSKLSATLQKQLLQSTAKTRVTDLAAQHVFDAATVSRDLQHCLTFFNNQGLQTGDYLMLGLPNSYQFYITYLAALITGLTITAVDPQIPNNEAHQLLAKQTYAAVIFADDTHFSTPEPHLRLSINPELATSHYWQRQSINHHQPTNCVPTENSLAIYMYTSGTTGTPKAVGLTHAQLLAAIQNIIAGHQLTAADRTYLCLPLFHINAQVISLLATTVSGGQLVIAPKFSASQFWATVQTAQITWVSLAPTIINILLKKAPQYAINHHLRFIRSASAPLAITTARQFEKTFQVPLIESYGMTEAASQICANPLQHRKLGSVGVPLGLDLKIVAADHSTLPANQMGEIAIRGANVITAYQNSLGNTDFDQGWLITGDLGYQDSEGYVFINGRQKDVINRGGEKLSPTEVENILLALPFVEQVCVTGQPDPILGERVSAYIILTNHSTDAQQLEAYHQAIIEHCQHNLSRFKQPEIIHFVQALPSGPTGKVKRHQLTDFNLQEVAHYG</sequence>
<feature type="domain" description="AMP-dependent synthetase/ligase" evidence="3">
    <location>
        <begin position="46"/>
        <end position="357"/>
    </location>
</feature>
<evidence type="ECO:0000259" key="3">
    <source>
        <dbReference type="Pfam" id="PF00501"/>
    </source>
</evidence>
<gene>
    <name evidence="5" type="ORF">LFUMFP_250050</name>
</gene>
<protein>
    <submittedName>
        <fullName evidence="5">Uncharacterized protein</fullName>
    </submittedName>
</protein>
<dbReference type="GO" id="GO:0031956">
    <property type="term" value="F:medium-chain fatty acid-CoA ligase activity"/>
    <property type="evidence" value="ECO:0007669"/>
    <property type="project" value="TreeGrafter"/>
</dbReference>
<dbReference type="PROSITE" id="PS00455">
    <property type="entry name" value="AMP_BINDING"/>
    <property type="match status" value="1"/>
</dbReference>
<dbReference type="AlphaFoldDB" id="A0A2N9DVK4"/>
<reference evidence="5" key="1">
    <citation type="submission" date="2018-01" db="EMBL/GenBank/DDBJ databases">
        <authorList>
            <person name="Chaillou S."/>
        </authorList>
    </citation>
    <scope>NUCLEOTIDE SEQUENCE [LARGE SCALE GENOMIC DNA]</scope>
    <source>
        <strain evidence="5">MFPC41A2801</strain>
    </source>
</reference>
<name>A0A2N9DVK4_9LACO</name>
<dbReference type="InterPro" id="IPR000873">
    <property type="entry name" value="AMP-dep_synth/lig_dom"/>
</dbReference>
<dbReference type="InterPro" id="IPR042099">
    <property type="entry name" value="ANL_N_sf"/>
</dbReference>
<evidence type="ECO:0000256" key="2">
    <source>
        <dbReference type="ARBA" id="ARBA00022598"/>
    </source>
</evidence>
<dbReference type="EMBL" id="OGVC01000018">
    <property type="protein sequence ID" value="SPC38548.1"/>
    <property type="molecule type" value="Genomic_DNA"/>
</dbReference>
<accession>A0A2N9DVK4</accession>